<comment type="similarity">
    <text evidence="2">Belongs to the NADH dehydrogenase family.</text>
</comment>
<keyword evidence="4" id="KW-0274">FAD</keyword>
<dbReference type="AlphaFoldDB" id="A0A839Q403"/>
<feature type="compositionally biased region" description="Basic and acidic residues" evidence="6">
    <location>
        <begin position="1"/>
        <end position="11"/>
    </location>
</feature>
<evidence type="ECO:0000256" key="5">
    <source>
        <dbReference type="ARBA" id="ARBA00023002"/>
    </source>
</evidence>
<keyword evidence="5 8" id="KW-0560">Oxidoreductase</keyword>
<keyword evidence="3" id="KW-0285">Flavoprotein</keyword>
<dbReference type="Proteomes" id="UP000590811">
    <property type="component" value="Unassembled WGS sequence"/>
</dbReference>
<dbReference type="InterPro" id="IPR023753">
    <property type="entry name" value="FAD/NAD-binding_dom"/>
</dbReference>
<dbReference type="EC" id="1.6.99.3" evidence="8"/>
<gene>
    <name evidence="8" type="ORF">FHW14_003048</name>
</gene>
<dbReference type="PANTHER" id="PTHR42913:SF3">
    <property type="entry name" value="64 KDA MITOCHONDRIAL NADH DEHYDROGENASE (EUROFUNG)"/>
    <property type="match status" value="1"/>
</dbReference>
<evidence type="ECO:0000256" key="1">
    <source>
        <dbReference type="ARBA" id="ARBA00001974"/>
    </source>
</evidence>
<dbReference type="PRINTS" id="PR00411">
    <property type="entry name" value="PNDRDTASEI"/>
</dbReference>
<evidence type="ECO:0000256" key="4">
    <source>
        <dbReference type="ARBA" id="ARBA00022827"/>
    </source>
</evidence>
<dbReference type="InterPro" id="IPR036188">
    <property type="entry name" value="FAD/NAD-bd_sf"/>
</dbReference>
<dbReference type="InterPro" id="IPR051169">
    <property type="entry name" value="NADH-Q_oxidoreductase"/>
</dbReference>
<evidence type="ECO:0000256" key="6">
    <source>
        <dbReference type="SAM" id="MobiDB-lite"/>
    </source>
</evidence>
<accession>A0A839Q403</accession>
<proteinExistence type="inferred from homology"/>
<comment type="caution">
    <text evidence="8">The sequence shown here is derived from an EMBL/GenBank/DDBJ whole genome shotgun (WGS) entry which is preliminary data.</text>
</comment>
<evidence type="ECO:0000313" key="8">
    <source>
        <dbReference type="EMBL" id="MBB2987862.1"/>
    </source>
</evidence>
<dbReference type="RefSeq" id="WP_184510903.1">
    <property type="nucleotide sequence ID" value="NZ_JACHVT010000006.1"/>
</dbReference>
<evidence type="ECO:0000313" key="9">
    <source>
        <dbReference type="Proteomes" id="UP000590811"/>
    </source>
</evidence>
<organism evidence="8 9">
    <name type="scientific">Terracoccus luteus</name>
    <dbReference type="NCBI Taxonomy" id="53356"/>
    <lineage>
        <taxon>Bacteria</taxon>
        <taxon>Bacillati</taxon>
        <taxon>Actinomycetota</taxon>
        <taxon>Actinomycetes</taxon>
        <taxon>Micrococcales</taxon>
        <taxon>Intrasporangiaceae</taxon>
        <taxon>Terracoccus</taxon>
    </lineage>
</organism>
<sequence>MTDERSTSPEPDHDDAPEEVGTSAAEATRRRRVVVVGGGFGGYFAARRLGRKAREHDAVVELVSEGDAMLYQPLLPDVAVGNVEPRTVAVPLTTTLDGVRVRRGLATEVDVENRRLVVEAASGQRTEVDYDILVLAPGSVSRLVDVPGLAEHAIGFKTVAQAMFLRDHVLGRLQAASELRTPDERRALLTFVVVGAGYAGTELVAQMALLTDGLRPVFPMIGDDEVRWVLLDMASKVMPELGQHLGDDALALLQRRGVDVRLKTSLAHVREDAVDLTDGSTLECSTVVWCAGVTGNPLVATLGLPTTKGRLVVDTDLGVPGHPEIYAIGDAAAVPDVTADRDDDGNRPLCAPTAQHAMRQGNAVARNVLADLAGQPRTPYRHRDLGLVVDLGGPDAAARPLGIALKGRLAKLVTVGYHWYALPTAKRRARLLTDWALAGRHPDDVSFGMVDRQEARVTGAEPLGGRQEHA</sequence>
<evidence type="ECO:0000256" key="3">
    <source>
        <dbReference type="ARBA" id="ARBA00022630"/>
    </source>
</evidence>
<feature type="domain" description="FAD/NAD(P)-binding" evidence="7">
    <location>
        <begin position="32"/>
        <end position="359"/>
    </location>
</feature>
<evidence type="ECO:0000259" key="7">
    <source>
        <dbReference type="Pfam" id="PF07992"/>
    </source>
</evidence>
<protein>
    <submittedName>
        <fullName evidence="8">NADH dehydrogenase</fullName>
        <ecNumber evidence="8">1.6.99.3</ecNumber>
    </submittedName>
</protein>
<dbReference type="PANTHER" id="PTHR42913">
    <property type="entry name" value="APOPTOSIS-INDUCING FACTOR 1"/>
    <property type="match status" value="1"/>
</dbReference>
<comment type="cofactor">
    <cofactor evidence="1">
        <name>FAD</name>
        <dbReference type="ChEBI" id="CHEBI:57692"/>
    </cofactor>
</comment>
<dbReference type="Gene3D" id="3.50.50.100">
    <property type="match status" value="1"/>
</dbReference>
<dbReference type="Pfam" id="PF07992">
    <property type="entry name" value="Pyr_redox_2"/>
    <property type="match status" value="1"/>
</dbReference>
<dbReference type="SUPFAM" id="SSF51905">
    <property type="entry name" value="FAD/NAD(P)-binding domain"/>
    <property type="match status" value="1"/>
</dbReference>
<name>A0A839Q403_9MICO</name>
<feature type="region of interest" description="Disordered" evidence="6">
    <location>
        <begin position="1"/>
        <end position="27"/>
    </location>
</feature>
<evidence type="ECO:0000256" key="2">
    <source>
        <dbReference type="ARBA" id="ARBA00005272"/>
    </source>
</evidence>
<dbReference type="GO" id="GO:0003955">
    <property type="term" value="F:NAD(P)H dehydrogenase (quinone) activity"/>
    <property type="evidence" value="ECO:0007669"/>
    <property type="project" value="TreeGrafter"/>
</dbReference>
<dbReference type="GO" id="GO:0019646">
    <property type="term" value="P:aerobic electron transport chain"/>
    <property type="evidence" value="ECO:0007669"/>
    <property type="project" value="TreeGrafter"/>
</dbReference>
<dbReference type="PRINTS" id="PR00368">
    <property type="entry name" value="FADPNR"/>
</dbReference>
<dbReference type="EMBL" id="JACHVT010000006">
    <property type="protein sequence ID" value="MBB2987862.1"/>
    <property type="molecule type" value="Genomic_DNA"/>
</dbReference>
<reference evidence="8 9" key="1">
    <citation type="submission" date="2020-08" db="EMBL/GenBank/DDBJ databases">
        <title>Genomic Encyclopedia of Type Strains, Phase IV (KMG-V): Genome sequencing to study the core and pangenomes of soil and plant-associated prokaryotes.</title>
        <authorList>
            <person name="Whitman W."/>
        </authorList>
    </citation>
    <scope>NUCLEOTIDE SEQUENCE [LARGE SCALE GENOMIC DNA]</scope>
    <source>
        <strain evidence="8 9">B3ACCR2</strain>
    </source>
</reference>